<feature type="region of interest" description="Disordered" evidence="1">
    <location>
        <begin position="13"/>
        <end position="107"/>
    </location>
</feature>
<keyword evidence="3" id="KW-1185">Reference proteome</keyword>
<reference evidence="2 3" key="1">
    <citation type="submission" date="2021-03" db="EMBL/GenBank/DDBJ databases">
        <title>Genomic Encyclopedia of Type Strains, Phase IV (KMG-IV): sequencing the most valuable type-strain genomes for metagenomic binning, comparative biology and taxonomic classification.</title>
        <authorList>
            <person name="Goeker M."/>
        </authorList>
    </citation>
    <scope>NUCLEOTIDE SEQUENCE [LARGE SCALE GENOMIC DNA]</scope>
    <source>
        <strain evidence="2 3">DSM 26806</strain>
    </source>
</reference>
<evidence type="ECO:0000313" key="2">
    <source>
        <dbReference type="EMBL" id="MBP2001091.1"/>
    </source>
</evidence>
<protein>
    <submittedName>
        <fullName evidence="2">Uncharacterized protein</fullName>
    </submittedName>
</protein>
<dbReference type="RefSeq" id="WP_209861860.1">
    <property type="nucleotide sequence ID" value="NZ_JAGGLD010000003.1"/>
</dbReference>
<evidence type="ECO:0000313" key="3">
    <source>
        <dbReference type="Proteomes" id="UP001519288"/>
    </source>
</evidence>
<comment type="caution">
    <text evidence="2">The sequence shown here is derived from an EMBL/GenBank/DDBJ whole genome shotgun (WGS) entry which is preliminary data.</text>
</comment>
<organism evidence="2 3">
    <name type="scientific">Paenibacillus shirakamiensis</name>
    <dbReference type="NCBI Taxonomy" id="1265935"/>
    <lineage>
        <taxon>Bacteria</taxon>
        <taxon>Bacillati</taxon>
        <taxon>Bacillota</taxon>
        <taxon>Bacilli</taxon>
        <taxon>Bacillales</taxon>
        <taxon>Paenibacillaceae</taxon>
        <taxon>Paenibacillus</taxon>
    </lineage>
</organism>
<sequence>MDFKAVELQIAVPRTSDASRMQQDHLQRHAHNQHTLEHQVVQDAAQERKRSSGIHESTQTSIKDGEHASSNNESRKHGPKLREEDKDKPADHPAEHPYKGLNIDFSL</sequence>
<dbReference type="EMBL" id="JAGGLD010000003">
    <property type="protein sequence ID" value="MBP2001091.1"/>
    <property type="molecule type" value="Genomic_DNA"/>
</dbReference>
<name>A0ABS4JIY8_9BACL</name>
<feature type="compositionally biased region" description="Basic and acidic residues" evidence="1">
    <location>
        <begin position="63"/>
        <end position="98"/>
    </location>
</feature>
<evidence type="ECO:0000256" key="1">
    <source>
        <dbReference type="SAM" id="MobiDB-lite"/>
    </source>
</evidence>
<proteinExistence type="predicted"/>
<accession>A0ABS4JIY8</accession>
<gene>
    <name evidence="2" type="ORF">J2Z69_002134</name>
</gene>
<dbReference type="Proteomes" id="UP001519288">
    <property type="component" value="Unassembled WGS sequence"/>
</dbReference>